<evidence type="ECO:0000313" key="3">
    <source>
        <dbReference type="Proteomes" id="UP001285441"/>
    </source>
</evidence>
<name>A0AAE0TV65_9PEZI</name>
<sequence>MRLDQKDKLFSDLDHALDEVHAGQVNQGAEKWESLYRNSRAKLDLTEALFLKAEFGEALFKQGWPDHGRQVYLEVCEELSADEESDYPLMSEANRSKLGDILSLRLPMRELSPTPESSSSSGSSCPSQEILGSGGDFTEDSDNTCPGWSSVFELPGDMPIVQAHPSTSSKEESSIQLDATSKLLNYGTEIELVEDVARDGKEHA</sequence>
<comment type="caution">
    <text evidence="2">The sequence shown here is derived from an EMBL/GenBank/DDBJ whole genome shotgun (WGS) entry which is preliminary data.</text>
</comment>
<proteinExistence type="predicted"/>
<organism evidence="2 3">
    <name type="scientific">Podospora didyma</name>
    <dbReference type="NCBI Taxonomy" id="330526"/>
    <lineage>
        <taxon>Eukaryota</taxon>
        <taxon>Fungi</taxon>
        <taxon>Dikarya</taxon>
        <taxon>Ascomycota</taxon>
        <taxon>Pezizomycotina</taxon>
        <taxon>Sordariomycetes</taxon>
        <taxon>Sordariomycetidae</taxon>
        <taxon>Sordariales</taxon>
        <taxon>Podosporaceae</taxon>
        <taxon>Podospora</taxon>
    </lineage>
</organism>
<keyword evidence="3" id="KW-1185">Reference proteome</keyword>
<dbReference type="Proteomes" id="UP001285441">
    <property type="component" value="Unassembled WGS sequence"/>
</dbReference>
<evidence type="ECO:0000256" key="1">
    <source>
        <dbReference type="SAM" id="MobiDB-lite"/>
    </source>
</evidence>
<dbReference type="AlphaFoldDB" id="A0AAE0TV65"/>
<protein>
    <submittedName>
        <fullName evidence="2">Uncharacterized protein</fullName>
    </submittedName>
</protein>
<feature type="region of interest" description="Disordered" evidence="1">
    <location>
        <begin position="110"/>
        <end position="149"/>
    </location>
</feature>
<dbReference type="EMBL" id="JAULSW010000005">
    <property type="protein sequence ID" value="KAK3380812.1"/>
    <property type="molecule type" value="Genomic_DNA"/>
</dbReference>
<reference evidence="2" key="1">
    <citation type="journal article" date="2023" name="Mol. Phylogenet. Evol.">
        <title>Genome-scale phylogeny and comparative genomics of the fungal order Sordariales.</title>
        <authorList>
            <person name="Hensen N."/>
            <person name="Bonometti L."/>
            <person name="Westerberg I."/>
            <person name="Brannstrom I.O."/>
            <person name="Guillou S."/>
            <person name="Cros-Aarteil S."/>
            <person name="Calhoun S."/>
            <person name="Haridas S."/>
            <person name="Kuo A."/>
            <person name="Mondo S."/>
            <person name="Pangilinan J."/>
            <person name="Riley R."/>
            <person name="LaButti K."/>
            <person name="Andreopoulos B."/>
            <person name="Lipzen A."/>
            <person name="Chen C."/>
            <person name="Yan M."/>
            <person name="Daum C."/>
            <person name="Ng V."/>
            <person name="Clum A."/>
            <person name="Steindorff A."/>
            <person name="Ohm R.A."/>
            <person name="Martin F."/>
            <person name="Silar P."/>
            <person name="Natvig D.O."/>
            <person name="Lalanne C."/>
            <person name="Gautier V."/>
            <person name="Ament-Velasquez S.L."/>
            <person name="Kruys A."/>
            <person name="Hutchinson M.I."/>
            <person name="Powell A.J."/>
            <person name="Barry K."/>
            <person name="Miller A.N."/>
            <person name="Grigoriev I.V."/>
            <person name="Debuchy R."/>
            <person name="Gladieux P."/>
            <person name="Hiltunen Thoren M."/>
            <person name="Johannesson H."/>
        </authorList>
    </citation>
    <scope>NUCLEOTIDE SEQUENCE</scope>
    <source>
        <strain evidence="2">CBS 232.78</strain>
    </source>
</reference>
<accession>A0AAE0TV65</accession>
<reference evidence="2" key="2">
    <citation type="submission" date="2023-06" db="EMBL/GenBank/DDBJ databases">
        <authorList>
            <consortium name="Lawrence Berkeley National Laboratory"/>
            <person name="Haridas S."/>
            <person name="Hensen N."/>
            <person name="Bonometti L."/>
            <person name="Westerberg I."/>
            <person name="Brannstrom I.O."/>
            <person name="Guillou S."/>
            <person name="Cros-Aarteil S."/>
            <person name="Calhoun S."/>
            <person name="Kuo A."/>
            <person name="Mondo S."/>
            <person name="Pangilinan J."/>
            <person name="Riley R."/>
            <person name="LaButti K."/>
            <person name="Andreopoulos B."/>
            <person name="Lipzen A."/>
            <person name="Chen C."/>
            <person name="Yanf M."/>
            <person name="Daum C."/>
            <person name="Ng V."/>
            <person name="Clum A."/>
            <person name="Steindorff A."/>
            <person name="Ohm R."/>
            <person name="Martin F."/>
            <person name="Silar P."/>
            <person name="Natvig D."/>
            <person name="Lalanne C."/>
            <person name="Gautier V."/>
            <person name="Ament-velasquez S.L."/>
            <person name="Kruys A."/>
            <person name="Hutchinson M.I."/>
            <person name="Powell A.J."/>
            <person name="Barry K."/>
            <person name="Miller A.N."/>
            <person name="Grigoriev I.V."/>
            <person name="Debuchy R."/>
            <person name="Gladieux P."/>
            <person name="Thoren M.H."/>
            <person name="Johannesson H."/>
        </authorList>
    </citation>
    <scope>NUCLEOTIDE SEQUENCE</scope>
    <source>
        <strain evidence="2">CBS 232.78</strain>
    </source>
</reference>
<feature type="compositionally biased region" description="Low complexity" evidence="1">
    <location>
        <begin position="112"/>
        <end position="127"/>
    </location>
</feature>
<evidence type="ECO:0000313" key="2">
    <source>
        <dbReference type="EMBL" id="KAK3380812.1"/>
    </source>
</evidence>
<gene>
    <name evidence="2" type="ORF">B0H63DRAFT_523553</name>
</gene>